<keyword evidence="6" id="KW-1133">Transmembrane helix</keyword>
<dbReference type="Pfam" id="PF08448">
    <property type="entry name" value="PAS_4"/>
    <property type="match status" value="2"/>
</dbReference>
<proteinExistence type="predicted"/>
<comment type="catalytic activity">
    <reaction evidence="1">
        <text>ATP + protein L-histidine = ADP + protein N-phospho-L-histidine.</text>
        <dbReference type="EC" id="2.7.13.3"/>
    </reaction>
</comment>
<evidence type="ECO:0000256" key="4">
    <source>
        <dbReference type="ARBA" id="ARBA00022679"/>
    </source>
</evidence>
<keyword evidence="5" id="KW-0418">Kinase</keyword>
<protein>
    <recommendedName>
        <fullName evidence="2">histidine kinase</fullName>
        <ecNumber evidence="2">2.7.13.3</ecNumber>
    </recommendedName>
</protein>
<dbReference type="PANTHER" id="PTHR43304">
    <property type="entry name" value="PHYTOCHROME-LIKE PROTEIN CPH1"/>
    <property type="match status" value="1"/>
</dbReference>
<accession>A0ABU5MVC9</accession>
<evidence type="ECO:0000256" key="6">
    <source>
        <dbReference type="SAM" id="Phobius"/>
    </source>
</evidence>
<evidence type="ECO:0000256" key="2">
    <source>
        <dbReference type="ARBA" id="ARBA00012438"/>
    </source>
</evidence>
<feature type="domain" description="PAC" evidence="8">
    <location>
        <begin position="151"/>
        <end position="201"/>
    </location>
</feature>
<name>A0ABU5MVC9_9BACT</name>
<dbReference type="InterPro" id="IPR035965">
    <property type="entry name" value="PAS-like_dom_sf"/>
</dbReference>
<reference evidence="9 10" key="1">
    <citation type="journal article" date="2024" name="Appl. Environ. Microbiol.">
        <title>Pontiella agarivorans sp. nov., a novel marine anaerobic bacterium capable of degrading macroalgal polysaccharides and fixing nitrogen.</title>
        <authorList>
            <person name="Liu N."/>
            <person name="Kivenson V."/>
            <person name="Peng X."/>
            <person name="Cui Z."/>
            <person name="Lankiewicz T.S."/>
            <person name="Gosselin K.M."/>
            <person name="English C.J."/>
            <person name="Blair E.M."/>
            <person name="O'Malley M.A."/>
            <person name="Valentine D.L."/>
        </authorList>
    </citation>
    <scope>NUCLEOTIDE SEQUENCE [LARGE SCALE GENOMIC DNA]</scope>
    <source>
        <strain evidence="9 10">NLcol2</strain>
    </source>
</reference>
<dbReference type="EC" id="2.7.13.3" evidence="2"/>
<organism evidence="9 10">
    <name type="scientific">Pontiella agarivorans</name>
    <dbReference type="NCBI Taxonomy" id="3038953"/>
    <lineage>
        <taxon>Bacteria</taxon>
        <taxon>Pseudomonadati</taxon>
        <taxon>Kiritimatiellota</taxon>
        <taxon>Kiritimatiellia</taxon>
        <taxon>Kiritimatiellales</taxon>
        <taxon>Pontiellaceae</taxon>
        <taxon>Pontiella</taxon>
    </lineage>
</organism>
<evidence type="ECO:0000259" key="7">
    <source>
        <dbReference type="PROSITE" id="PS50112"/>
    </source>
</evidence>
<dbReference type="PANTHER" id="PTHR43304:SF1">
    <property type="entry name" value="PAC DOMAIN-CONTAINING PROTEIN"/>
    <property type="match status" value="1"/>
</dbReference>
<keyword evidence="4" id="KW-0808">Transferase</keyword>
<dbReference type="InterPro" id="IPR000014">
    <property type="entry name" value="PAS"/>
</dbReference>
<dbReference type="InterPro" id="IPR000700">
    <property type="entry name" value="PAS-assoc_C"/>
</dbReference>
<dbReference type="InterPro" id="IPR013655">
    <property type="entry name" value="PAS_fold_3"/>
</dbReference>
<keyword evidence="3" id="KW-0597">Phosphoprotein</keyword>
<dbReference type="RefSeq" id="WP_322607974.1">
    <property type="nucleotide sequence ID" value="NZ_JARVCO010000007.1"/>
</dbReference>
<evidence type="ECO:0000256" key="1">
    <source>
        <dbReference type="ARBA" id="ARBA00000085"/>
    </source>
</evidence>
<comment type="caution">
    <text evidence="9">The sequence shown here is derived from an EMBL/GenBank/DDBJ whole genome shotgun (WGS) entry which is preliminary data.</text>
</comment>
<evidence type="ECO:0000259" key="8">
    <source>
        <dbReference type="PROSITE" id="PS50113"/>
    </source>
</evidence>
<feature type="domain" description="PAS" evidence="7">
    <location>
        <begin position="202"/>
        <end position="272"/>
    </location>
</feature>
<evidence type="ECO:0000256" key="3">
    <source>
        <dbReference type="ARBA" id="ARBA00022553"/>
    </source>
</evidence>
<feature type="transmembrane region" description="Helical" evidence="6">
    <location>
        <begin position="35"/>
        <end position="55"/>
    </location>
</feature>
<dbReference type="EMBL" id="JARVCO010000007">
    <property type="protein sequence ID" value="MDZ8118175.1"/>
    <property type="molecule type" value="Genomic_DNA"/>
</dbReference>
<keyword evidence="6" id="KW-0812">Transmembrane</keyword>
<dbReference type="Pfam" id="PF08447">
    <property type="entry name" value="PAS_3"/>
    <property type="match status" value="1"/>
</dbReference>
<dbReference type="Gene3D" id="3.30.450.20">
    <property type="entry name" value="PAS domain"/>
    <property type="match status" value="3"/>
</dbReference>
<dbReference type="SMART" id="SM00091">
    <property type="entry name" value="PAS"/>
    <property type="match status" value="3"/>
</dbReference>
<sequence length="498" mass="57262">MNRLRWIFAAAGIPGTVMCAHATEPEQAGLLQAGIVGPVLFSAAVLAIIALLLWIRQLRTVLSEKSQALEKSIHHIELMEDHLPNVAIFQLTQSENGTFSFRYLSQGVEQILGVDHDRILADARLVYDHIYEDDLPRLNAALETSRTGSPIQLELRLLDQEGNLKWLYISAIANPEEGQLIWNGLIQDISLNKRVEDALIEENRNFQNLFETIDDLLLVCDLDGRLMHANPSVEKRLGYSHDELREMSLFELYPQEARDEVYRLMAYMQTERSTTANMPLQIKNGGSIPVEMSIFQGFWKNRKAVFGVARDIAGRQQTENARRESQRMLQLIMDSIPMSVFWKDKDSIYLGCNKTYIRECGLESLDSVVGQTPYDLFDPKQALAVVERDQDIIQNNHPLYNFTQSYARPDGSIAWREISKIPLRDEKGRAVGVLDVWHDVTEQNRAEERLKRTLEDMERFNQLMRGRERRTLELKAEVNELLQQLGQFKKYRTTTDDL</sequence>
<dbReference type="CDD" id="cd00130">
    <property type="entry name" value="PAS"/>
    <property type="match status" value="2"/>
</dbReference>
<feature type="domain" description="PAC" evidence="8">
    <location>
        <begin position="400"/>
        <end position="452"/>
    </location>
</feature>
<dbReference type="SMART" id="SM00086">
    <property type="entry name" value="PAC"/>
    <property type="match status" value="2"/>
</dbReference>
<evidence type="ECO:0000256" key="5">
    <source>
        <dbReference type="ARBA" id="ARBA00022777"/>
    </source>
</evidence>
<dbReference type="Proteomes" id="UP001290861">
    <property type="component" value="Unassembled WGS sequence"/>
</dbReference>
<evidence type="ECO:0000313" key="9">
    <source>
        <dbReference type="EMBL" id="MDZ8118175.1"/>
    </source>
</evidence>
<evidence type="ECO:0000313" key="10">
    <source>
        <dbReference type="Proteomes" id="UP001290861"/>
    </source>
</evidence>
<dbReference type="SUPFAM" id="SSF55785">
    <property type="entry name" value="PYP-like sensor domain (PAS domain)"/>
    <property type="match status" value="3"/>
</dbReference>
<dbReference type="PROSITE" id="PS50113">
    <property type="entry name" value="PAC"/>
    <property type="match status" value="2"/>
</dbReference>
<dbReference type="PROSITE" id="PS50112">
    <property type="entry name" value="PAS"/>
    <property type="match status" value="1"/>
</dbReference>
<keyword evidence="10" id="KW-1185">Reference proteome</keyword>
<keyword evidence="6" id="KW-0472">Membrane</keyword>
<gene>
    <name evidence="9" type="ORF">P9H32_05985</name>
</gene>
<dbReference type="NCBIfam" id="TIGR00229">
    <property type="entry name" value="sensory_box"/>
    <property type="match status" value="2"/>
</dbReference>
<dbReference type="InterPro" id="IPR001610">
    <property type="entry name" value="PAC"/>
</dbReference>
<dbReference type="InterPro" id="IPR052162">
    <property type="entry name" value="Sensor_kinase/Photoreceptor"/>
</dbReference>
<dbReference type="InterPro" id="IPR013656">
    <property type="entry name" value="PAS_4"/>
</dbReference>